<evidence type="ECO:0000256" key="13">
    <source>
        <dbReference type="ARBA" id="ARBA00080858"/>
    </source>
</evidence>
<evidence type="ECO:0000256" key="1">
    <source>
        <dbReference type="ARBA" id="ARBA00001166"/>
    </source>
</evidence>
<evidence type="ECO:0000256" key="4">
    <source>
        <dbReference type="ARBA" id="ARBA00009375"/>
    </source>
</evidence>
<dbReference type="EMBL" id="KN847477">
    <property type="protein sequence ID" value="KIX05799.1"/>
    <property type="molecule type" value="Genomic_DNA"/>
</dbReference>
<dbReference type="InterPro" id="IPR020095">
    <property type="entry name" value="PsdUridine_synth_TruA_C"/>
</dbReference>
<accession>A0A0D2IJ85</accession>
<dbReference type="FunFam" id="3.30.70.660:FF:000002">
    <property type="entry name" value="tRNA pseudouridine synthase"/>
    <property type="match status" value="1"/>
</dbReference>
<gene>
    <name evidence="18" type="ORF">Z518_03771</name>
</gene>
<feature type="compositionally biased region" description="Basic and acidic residues" evidence="16">
    <location>
        <begin position="41"/>
        <end position="52"/>
    </location>
</feature>
<evidence type="ECO:0000256" key="12">
    <source>
        <dbReference type="ARBA" id="ARBA00079072"/>
    </source>
</evidence>
<dbReference type="GO" id="GO:0009982">
    <property type="term" value="F:pseudouridine synthase activity"/>
    <property type="evidence" value="ECO:0007669"/>
    <property type="project" value="InterPro"/>
</dbReference>
<dbReference type="HOGENOM" id="CLU_021971_1_0_1"/>
<reference evidence="18 19" key="1">
    <citation type="submission" date="2015-01" db="EMBL/GenBank/DDBJ databases">
        <title>The Genome Sequence of Rhinocladiella mackenzie CBS 650.93.</title>
        <authorList>
            <consortium name="The Broad Institute Genomics Platform"/>
            <person name="Cuomo C."/>
            <person name="de Hoog S."/>
            <person name="Gorbushina A."/>
            <person name="Stielow B."/>
            <person name="Teixiera M."/>
            <person name="Abouelleil A."/>
            <person name="Chapman S.B."/>
            <person name="Priest M."/>
            <person name="Young S.K."/>
            <person name="Wortman J."/>
            <person name="Nusbaum C."/>
            <person name="Birren B."/>
        </authorList>
    </citation>
    <scope>NUCLEOTIDE SEQUENCE [LARGE SCALE GENOMIC DNA]</scope>
    <source>
        <strain evidence="18 19">CBS 650.93</strain>
    </source>
</reference>
<name>A0A0D2IJ85_9EURO</name>
<keyword evidence="5" id="KW-0507">mRNA processing</keyword>
<dbReference type="InterPro" id="IPR020103">
    <property type="entry name" value="PsdUridine_synth_cat_dom_sf"/>
</dbReference>
<dbReference type="GO" id="GO:0006397">
    <property type="term" value="P:mRNA processing"/>
    <property type="evidence" value="ECO:0007669"/>
    <property type="project" value="UniProtKB-KW"/>
</dbReference>
<feature type="compositionally biased region" description="Acidic residues" evidence="16">
    <location>
        <begin position="623"/>
        <end position="635"/>
    </location>
</feature>
<dbReference type="SUPFAM" id="SSF55120">
    <property type="entry name" value="Pseudouridine synthase"/>
    <property type="match status" value="1"/>
</dbReference>
<dbReference type="GO" id="GO:0003723">
    <property type="term" value="F:RNA binding"/>
    <property type="evidence" value="ECO:0007669"/>
    <property type="project" value="InterPro"/>
</dbReference>
<comment type="similarity">
    <text evidence="4">Belongs to the tRNA pseudouridine synthase TruA family.</text>
</comment>
<dbReference type="Gene3D" id="3.30.70.580">
    <property type="entry name" value="Pseudouridine synthase I, catalytic domain, N-terminal subdomain"/>
    <property type="match status" value="1"/>
</dbReference>
<evidence type="ECO:0000256" key="11">
    <source>
        <dbReference type="ARBA" id="ARBA00073968"/>
    </source>
</evidence>
<feature type="binding site" evidence="15">
    <location>
        <position position="246"/>
    </location>
    <ligand>
        <name>substrate</name>
    </ligand>
</feature>
<dbReference type="CDD" id="cd02568">
    <property type="entry name" value="PseudoU_synth_PUS1_PUS2"/>
    <property type="match status" value="1"/>
</dbReference>
<dbReference type="Pfam" id="PF01416">
    <property type="entry name" value="PseudoU_synth_1"/>
    <property type="match status" value="1"/>
</dbReference>
<dbReference type="GeneID" id="25291842"/>
<dbReference type="InterPro" id="IPR020097">
    <property type="entry name" value="PsdUridine_synth_TruA_a/b_dom"/>
</dbReference>
<feature type="region of interest" description="Disordered" evidence="16">
    <location>
        <begin position="1"/>
        <end position="104"/>
    </location>
</feature>
<dbReference type="PANTHER" id="PTHR11142:SF4">
    <property type="entry name" value="PSEUDOURIDYLATE SYNTHASE 1 HOMOLOG"/>
    <property type="match status" value="1"/>
</dbReference>
<organism evidence="18 19">
    <name type="scientific">Rhinocladiella mackenziei CBS 650.93</name>
    <dbReference type="NCBI Taxonomy" id="1442369"/>
    <lineage>
        <taxon>Eukaryota</taxon>
        <taxon>Fungi</taxon>
        <taxon>Dikarya</taxon>
        <taxon>Ascomycota</taxon>
        <taxon>Pezizomycotina</taxon>
        <taxon>Eurotiomycetes</taxon>
        <taxon>Chaetothyriomycetidae</taxon>
        <taxon>Chaetothyriales</taxon>
        <taxon>Herpotrichiellaceae</taxon>
        <taxon>Rhinocladiella</taxon>
    </lineage>
</organism>
<dbReference type="AlphaFoldDB" id="A0A0D2IJ85"/>
<proteinExistence type="inferred from homology"/>
<evidence type="ECO:0000256" key="14">
    <source>
        <dbReference type="PIRSR" id="PIRSR641708-1"/>
    </source>
</evidence>
<evidence type="ECO:0000256" key="8">
    <source>
        <dbReference type="ARBA" id="ARBA00023242"/>
    </source>
</evidence>
<dbReference type="Gene3D" id="3.30.70.660">
    <property type="entry name" value="Pseudouridine synthase I, catalytic domain, C-terminal subdomain"/>
    <property type="match status" value="1"/>
</dbReference>
<comment type="catalytic activity">
    <reaction evidence="2">
        <text>uridine in snRNA = pseudouridine in snRNA</text>
        <dbReference type="Rhea" id="RHEA:51124"/>
        <dbReference type="Rhea" id="RHEA-COMP:12891"/>
        <dbReference type="Rhea" id="RHEA-COMP:12892"/>
        <dbReference type="ChEBI" id="CHEBI:65314"/>
        <dbReference type="ChEBI" id="CHEBI:65315"/>
    </reaction>
</comment>
<dbReference type="Proteomes" id="UP000053617">
    <property type="component" value="Unassembled WGS sequence"/>
</dbReference>
<dbReference type="GO" id="GO:1990481">
    <property type="term" value="P:mRNA pseudouridine synthesis"/>
    <property type="evidence" value="ECO:0007669"/>
    <property type="project" value="TreeGrafter"/>
</dbReference>
<keyword evidence="7" id="KW-0413">Isomerase</keyword>
<feature type="compositionally biased region" description="Basic and acidic residues" evidence="16">
    <location>
        <begin position="351"/>
        <end position="373"/>
    </location>
</feature>
<sequence length="644" mass="72712">MEPSSPSTMAPAAQKISSTTNARQGPHTTSESDAGTAKIPRPREGQADERKLGSRVVLRGARRGGRGSGQGKRRDMGRTEWAMNKVDKRKRNEDEQAAKRQRVDEGKAELPIYATKFSDEVLAAEARRPKKKVAVLIGYAGTGYKGMQLTHDQKTIEGDLFQAFVAAGAISKANADDPKKSSFVRCARTDKGVHAAGNVISLKLIVEDVDIVKKINENLTPQIRVWGFERTNNSFSAYQAVDSRIYEYLIPSHSFLPPHPSSFLGRSCDEWAEKKGDMEAYKKRQEEVLGYWEKVDEEVIKPILAEYDAEIRNILERALWLKGEDHDRVKNSSTAVGPEIGTGQETQPESGKVEEEVTKPEENMETDIKESTDTHQPASQPPKHSRSIILNEAMKRLRQAYITAKRAYRIPASRLTRIQETLNFFVGTRNYHNYTILKTFKDPSSKRLIKSFLVNPEPILINGTEWLSLKVHGQSFMMHQIRKMVGMVALVVRCGCDPKRMVESMGPENISIPRAPSLGLLLERPIFDSYNKRAKRDYGKESIDFDKFRTEMDLFKQQQIYERMYRDEEKENVFGNFFNHVDSFPSETFLFVTSGGIEATRTKINGYTDQMSHVEHALVDADGNPDAEDDDDDDAVKDIHGDEG</sequence>
<comment type="subcellular location">
    <subcellularLocation>
        <location evidence="3">Nucleus</location>
    </subcellularLocation>
</comment>
<evidence type="ECO:0000256" key="10">
    <source>
        <dbReference type="ARBA" id="ARBA00053072"/>
    </source>
</evidence>
<evidence type="ECO:0000256" key="16">
    <source>
        <dbReference type="SAM" id="MobiDB-lite"/>
    </source>
</evidence>
<evidence type="ECO:0000313" key="19">
    <source>
        <dbReference type="Proteomes" id="UP000053617"/>
    </source>
</evidence>
<dbReference type="RefSeq" id="XP_013272935.1">
    <property type="nucleotide sequence ID" value="XM_013417481.1"/>
</dbReference>
<keyword evidence="19" id="KW-1185">Reference proteome</keyword>
<dbReference type="InterPro" id="IPR041708">
    <property type="entry name" value="PUS1/PUS2-like"/>
</dbReference>
<feature type="compositionally biased region" description="Basic and acidic residues" evidence="16">
    <location>
        <begin position="90"/>
        <end position="104"/>
    </location>
</feature>
<dbReference type="OrthoDB" id="10256309at2759"/>
<evidence type="ECO:0000256" key="2">
    <source>
        <dbReference type="ARBA" id="ARBA00001832"/>
    </source>
</evidence>
<feature type="region of interest" description="Disordered" evidence="16">
    <location>
        <begin position="621"/>
        <end position="644"/>
    </location>
</feature>
<dbReference type="InterPro" id="IPR020094">
    <property type="entry name" value="TruA/RsuA/RluB/E/F_N"/>
</dbReference>
<protein>
    <recommendedName>
        <fullName evidence="11">tRNA pseudouridine synthase 1</fullName>
    </recommendedName>
    <alternativeName>
        <fullName evidence="12">tRNA pseudouridylate synthase 1</fullName>
    </alternativeName>
    <alternativeName>
        <fullName evidence="13">tRNA-uridine isomerase 1</fullName>
    </alternativeName>
</protein>
<evidence type="ECO:0000256" key="5">
    <source>
        <dbReference type="ARBA" id="ARBA00022664"/>
    </source>
</evidence>
<comment type="catalytic activity">
    <reaction evidence="1">
        <text>a uridine in mRNA = a pseudouridine in mRNA</text>
        <dbReference type="Rhea" id="RHEA:56644"/>
        <dbReference type="Rhea" id="RHEA-COMP:14658"/>
        <dbReference type="Rhea" id="RHEA-COMP:14659"/>
        <dbReference type="ChEBI" id="CHEBI:65314"/>
        <dbReference type="ChEBI" id="CHEBI:65315"/>
    </reaction>
</comment>
<evidence type="ECO:0000256" key="3">
    <source>
        <dbReference type="ARBA" id="ARBA00004123"/>
    </source>
</evidence>
<evidence type="ECO:0000259" key="17">
    <source>
        <dbReference type="Pfam" id="PF01416"/>
    </source>
</evidence>
<evidence type="ECO:0000256" key="7">
    <source>
        <dbReference type="ARBA" id="ARBA00023235"/>
    </source>
</evidence>
<comment type="catalytic activity">
    <reaction evidence="9">
        <text>a uridine in tRNA = a pseudouridine in tRNA</text>
        <dbReference type="Rhea" id="RHEA:54572"/>
        <dbReference type="Rhea" id="RHEA-COMP:13339"/>
        <dbReference type="Rhea" id="RHEA-COMP:13934"/>
        <dbReference type="ChEBI" id="CHEBI:65314"/>
        <dbReference type="ChEBI" id="CHEBI:65315"/>
    </reaction>
</comment>
<evidence type="ECO:0000313" key="18">
    <source>
        <dbReference type="EMBL" id="KIX05799.1"/>
    </source>
</evidence>
<feature type="region of interest" description="Disordered" evidence="16">
    <location>
        <begin position="330"/>
        <end position="388"/>
    </location>
</feature>
<feature type="active site" description="Nucleophile" evidence="14">
    <location>
        <position position="190"/>
    </location>
</feature>
<feature type="compositionally biased region" description="Polar residues" evidence="16">
    <location>
        <begin position="15"/>
        <end position="33"/>
    </location>
</feature>
<dbReference type="InterPro" id="IPR001406">
    <property type="entry name" value="PsdUridine_synth_TruA"/>
</dbReference>
<dbReference type="FunFam" id="3.30.70.580:FF:000002">
    <property type="entry name" value="tRNA pseudouridine synthase"/>
    <property type="match status" value="1"/>
</dbReference>
<feature type="domain" description="Pseudouridine synthase I TruA alpha/beta" evidence="17">
    <location>
        <begin position="425"/>
        <end position="528"/>
    </location>
</feature>
<keyword evidence="6" id="KW-0819">tRNA processing</keyword>
<dbReference type="GO" id="GO:0031119">
    <property type="term" value="P:tRNA pseudouridine synthesis"/>
    <property type="evidence" value="ECO:0007669"/>
    <property type="project" value="InterPro"/>
</dbReference>
<dbReference type="GO" id="GO:0031120">
    <property type="term" value="P:snRNA pseudouridine synthesis"/>
    <property type="evidence" value="ECO:0007669"/>
    <property type="project" value="UniProtKB-ARBA"/>
</dbReference>
<dbReference type="GO" id="GO:0005634">
    <property type="term" value="C:nucleus"/>
    <property type="evidence" value="ECO:0007669"/>
    <property type="project" value="UniProtKB-SubCell"/>
</dbReference>
<evidence type="ECO:0000256" key="9">
    <source>
        <dbReference type="ARBA" id="ARBA00036943"/>
    </source>
</evidence>
<keyword evidence="8" id="KW-0539">Nucleus</keyword>
<dbReference type="PANTHER" id="PTHR11142">
    <property type="entry name" value="PSEUDOURIDYLATE SYNTHASE"/>
    <property type="match status" value="1"/>
</dbReference>
<dbReference type="STRING" id="1442369.A0A0D2IJ85"/>
<dbReference type="VEuPathDB" id="FungiDB:Z518_03771"/>
<comment type="function">
    <text evidence="10">Formation of pseudouridine at positions 27 and 28 in the anticodon stem and loop of transfer RNAs; at positions 34 and 36 of intron-containing precursor tRNA(Ile) and at position 35 in the intron-containing tRNA(Tyr). Catalyzes pseudouridylation at position 44 in U2 snRNA. Also catalyzes pseudouridylation of mRNAs.</text>
</comment>
<evidence type="ECO:0000256" key="15">
    <source>
        <dbReference type="PIRSR" id="PIRSR641708-2"/>
    </source>
</evidence>
<evidence type="ECO:0000256" key="6">
    <source>
        <dbReference type="ARBA" id="ARBA00022694"/>
    </source>
</evidence>